<organism evidence="2 3">
    <name type="scientific">Shimia thalassica</name>
    <dbReference type="NCBI Taxonomy" id="1715693"/>
    <lineage>
        <taxon>Bacteria</taxon>
        <taxon>Pseudomonadati</taxon>
        <taxon>Pseudomonadota</taxon>
        <taxon>Alphaproteobacteria</taxon>
        <taxon>Rhodobacterales</taxon>
        <taxon>Roseobacteraceae</taxon>
    </lineage>
</organism>
<dbReference type="AlphaFoldDB" id="A0A0P1I8Y2"/>
<feature type="domain" description="CobE/GbiG C-terminal" evidence="1">
    <location>
        <begin position="2"/>
        <end position="116"/>
    </location>
</feature>
<dbReference type="GO" id="GO:0009236">
    <property type="term" value="P:cobalamin biosynthetic process"/>
    <property type="evidence" value="ECO:0007669"/>
    <property type="project" value="InterPro"/>
</dbReference>
<dbReference type="Gene3D" id="3.30.420.180">
    <property type="entry name" value="CobE/GbiG C-terminal domain"/>
    <property type="match status" value="1"/>
</dbReference>
<dbReference type="InterPro" id="IPR002750">
    <property type="entry name" value="CobE/GbiG_C"/>
</dbReference>
<dbReference type="SUPFAM" id="SSF159664">
    <property type="entry name" value="CobE/GbiG C-terminal domain-like"/>
    <property type="match status" value="1"/>
</dbReference>
<dbReference type="EMBL" id="CYTW01000002">
    <property type="protein sequence ID" value="CUJ98293.1"/>
    <property type="molecule type" value="Genomic_DNA"/>
</dbReference>
<evidence type="ECO:0000313" key="2">
    <source>
        <dbReference type="EMBL" id="CUJ98293.1"/>
    </source>
</evidence>
<dbReference type="RefSeq" id="WP_058311275.1">
    <property type="nucleotide sequence ID" value="NZ_CYTW01000002.1"/>
</dbReference>
<keyword evidence="3" id="KW-1185">Reference proteome</keyword>
<reference evidence="3" key="1">
    <citation type="submission" date="2015-09" db="EMBL/GenBank/DDBJ databases">
        <authorList>
            <person name="Rodrigo-Torres Lidia"/>
            <person name="Arahal R.David."/>
        </authorList>
    </citation>
    <scope>NUCLEOTIDE SEQUENCE [LARGE SCALE GENOMIC DNA]</scope>
    <source>
        <strain evidence="3">CECT 7735</strain>
    </source>
</reference>
<accession>A0A0P1I8Y2</accession>
<dbReference type="STRING" id="1715693.PH7735_02059"/>
<evidence type="ECO:0000313" key="3">
    <source>
        <dbReference type="Proteomes" id="UP000051870"/>
    </source>
</evidence>
<name>A0A0P1I8Y2_9RHOB</name>
<dbReference type="GeneID" id="83881091"/>
<dbReference type="Proteomes" id="UP000051870">
    <property type="component" value="Unassembled WGS sequence"/>
</dbReference>
<proteinExistence type="predicted"/>
<gene>
    <name evidence="2" type="ORF">PH7735_02059</name>
</gene>
<evidence type="ECO:0000259" key="1">
    <source>
        <dbReference type="Pfam" id="PF01890"/>
    </source>
</evidence>
<sequence>MIVAGFGFRGAATVASLRDALAQTDGPQPDAYAVPDDKARTPAFVAFAAETRTKVVPVTANALQSVQTPTQAERVLEKRGTGSVAEACALVAAGSKAALLTTRHISHDRMATCALAIGDST</sequence>
<dbReference type="Pfam" id="PF01890">
    <property type="entry name" value="CbiG_C"/>
    <property type="match status" value="1"/>
</dbReference>
<protein>
    <submittedName>
        <fullName evidence="2">Cobalamin biosynthesis protein CbiG</fullName>
    </submittedName>
</protein>
<dbReference type="InterPro" id="IPR036518">
    <property type="entry name" value="CobE/GbiG_C_sf"/>
</dbReference>